<protein>
    <recommendedName>
        <fullName evidence="2">AB hydrolase-1 domain-containing protein</fullName>
    </recommendedName>
</protein>
<dbReference type="EMBL" id="LAQU01000034">
    <property type="protein sequence ID" value="KKB61712.1"/>
    <property type="molecule type" value="Genomic_DNA"/>
</dbReference>
<comment type="caution">
    <text evidence="3">The sequence shown here is derived from an EMBL/GenBank/DDBJ whole genome shotgun (WGS) entry which is preliminary data.</text>
</comment>
<dbReference type="Proteomes" id="UP000033618">
    <property type="component" value="Unassembled WGS sequence"/>
</dbReference>
<dbReference type="InterPro" id="IPR050266">
    <property type="entry name" value="AB_hydrolase_sf"/>
</dbReference>
<dbReference type="SUPFAM" id="SSF53474">
    <property type="entry name" value="alpha/beta-Hydrolases"/>
    <property type="match status" value="1"/>
</dbReference>
<dbReference type="RefSeq" id="WP_046153955.1">
    <property type="nucleotide sequence ID" value="NZ_CADFGU010000009.1"/>
</dbReference>
<accession>A0A0F5JWS7</accession>
<feature type="domain" description="AB hydrolase-1" evidence="2">
    <location>
        <begin position="66"/>
        <end position="339"/>
    </location>
</feature>
<sequence length="379" mass="40445">MTERTERGGSLPWILGGVALTAVALAGTTLWNKRQASRAERRAPAQGRFVDIAGVRLHYLEKGQGPVVLLLHGTGLQATDFVASGLFDVLARRHRVIAIDRPGFGYSGVSPDGGPVLHGLRIADDEYGEAGLLADPFTPAEQAHPDMPVSPMAQAATIRNFLDFMEIDEAVVVGHSFGATVAAALALTSPESVKGLVLLGGYFYPGMHLEALASLQQLPLVGRLIGQSVTPLAVRLLARRAAKRMFAPHSVTPSFEALVPRGMRARPSQVSAAAREKALMLPGVFKLRKRYWEILQPTTIFVGDADAVVDPGAQSLRLHRDIPHSDLRILPRVGHMSHYAAARKIAAAVAQHSGQPASAYGAFGGDVNALLQPADQRGE</sequence>
<keyword evidence="1" id="KW-0472">Membrane</keyword>
<evidence type="ECO:0000313" key="3">
    <source>
        <dbReference type="EMBL" id="KKB61712.1"/>
    </source>
</evidence>
<keyword evidence="1" id="KW-0812">Transmembrane</keyword>
<dbReference type="PATRIC" id="fig|28092.6.peg.5096"/>
<organism evidence="3 4">
    <name type="scientific">Robbsia andropogonis</name>
    <dbReference type="NCBI Taxonomy" id="28092"/>
    <lineage>
        <taxon>Bacteria</taxon>
        <taxon>Pseudomonadati</taxon>
        <taxon>Pseudomonadota</taxon>
        <taxon>Betaproteobacteria</taxon>
        <taxon>Burkholderiales</taxon>
        <taxon>Burkholderiaceae</taxon>
        <taxon>Robbsia</taxon>
    </lineage>
</organism>
<dbReference type="Gene3D" id="3.40.50.1820">
    <property type="entry name" value="alpha/beta hydrolase"/>
    <property type="match status" value="1"/>
</dbReference>
<gene>
    <name evidence="3" type="ORF">WM40_21655</name>
</gene>
<evidence type="ECO:0000256" key="1">
    <source>
        <dbReference type="SAM" id="Phobius"/>
    </source>
</evidence>
<keyword evidence="4" id="KW-1185">Reference proteome</keyword>
<dbReference type="Pfam" id="PF00561">
    <property type="entry name" value="Abhydrolase_1"/>
    <property type="match status" value="1"/>
</dbReference>
<dbReference type="STRING" id="28092.WM40_21655"/>
<dbReference type="AlphaFoldDB" id="A0A0F5JWS7"/>
<dbReference type="PANTHER" id="PTHR43798">
    <property type="entry name" value="MONOACYLGLYCEROL LIPASE"/>
    <property type="match status" value="1"/>
</dbReference>
<evidence type="ECO:0000259" key="2">
    <source>
        <dbReference type="Pfam" id="PF00561"/>
    </source>
</evidence>
<reference evidence="3 4" key="1">
    <citation type="submission" date="2015-03" db="EMBL/GenBank/DDBJ databases">
        <title>Draft Genome Sequence of Burkholderia andropogonis type strain ICMP2807, isolated from Sorghum bicolor.</title>
        <authorList>
            <person name="Lopes-Santos L."/>
            <person name="Castro D.B."/>
            <person name="Ottoboni L.M."/>
            <person name="Park D."/>
            <person name="Weirc B.S."/>
            <person name="Destefano S.A."/>
        </authorList>
    </citation>
    <scope>NUCLEOTIDE SEQUENCE [LARGE SCALE GENOMIC DNA]</scope>
    <source>
        <strain evidence="3 4">ICMP2807</strain>
    </source>
</reference>
<dbReference type="OrthoDB" id="9780765at2"/>
<keyword evidence="1" id="KW-1133">Transmembrane helix</keyword>
<name>A0A0F5JWS7_9BURK</name>
<proteinExistence type="predicted"/>
<dbReference type="InterPro" id="IPR029058">
    <property type="entry name" value="AB_hydrolase_fold"/>
</dbReference>
<dbReference type="InterPro" id="IPR000073">
    <property type="entry name" value="AB_hydrolase_1"/>
</dbReference>
<evidence type="ECO:0000313" key="4">
    <source>
        <dbReference type="Proteomes" id="UP000033618"/>
    </source>
</evidence>
<feature type="transmembrane region" description="Helical" evidence="1">
    <location>
        <begin position="12"/>
        <end position="32"/>
    </location>
</feature>